<evidence type="ECO:0000256" key="8">
    <source>
        <dbReference type="ARBA" id="ARBA00023136"/>
    </source>
</evidence>
<keyword evidence="4 10" id="KW-0812">Transmembrane</keyword>
<organism evidence="13 14">
    <name type="scientific">Candidatus Chloroploca asiatica</name>
    <dbReference type="NCBI Taxonomy" id="1506545"/>
    <lineage>
        <taxon>Bacteria</taxon>
        <taxon>Bacillati</taxon>
        <taxon>Chloroflexota</taxon>
        <taxon>Chloroflexia</taxon>
        <taxon>Chloroflexales</taxon>
        <taxon>Chloroflexineae</taxon>
        <taxon>Oscillochloridaceae</taxon>
        <taxon>Candidatus Chloroploca</taxon>
    </lineage>
</organism>
<dbReference type="AlphaFoldDB" id="A0A2H3L9L3"/>
<keyword evidence="6" id="KW-0653">Protein transport</keyword>
<dbReference type="PANTHER" id="PTHR43386">
    <property type="entry name" value="OLIGOPEPTIDE TRANSPORT SYSTEM PERMEASE PROTEIN APPC"/>
    <property type="match status" value="1"/>
</dbReference>
<dbReference type="PROSITE" id="PS50928">
    <property type="entry name" value="ABC_TM1"/>
    <property type="match status" value="1"/>
</dbReference>
<name>A0A2H3L9L3_9CHLR</name>
<dbReference type="InterPro" id="IPR025966">
    <property type="entry name" value="OppC_N"/>
</dbReference>
<dbReference type="Pfam" id="PF12911">
    <property type="entry name" value="OppC_N"/>
    <property type="match status" value="1"/>
</dbReference>
<evidence type="ECO:0000256" key="10">
    <source>
        <dbReference type="RuleBase" id="RU363032"/>
    </source>
</evidence>
<evidence type="ECO:0000313" key="14">
    <source>
        <dbReference type="Proteomes" id="UP000220922"/>
    </source>
</evidence>
<dbReference type="InterPro" id="IPR035906">
    <property type="entry name" value="MetI-like_sf"/>
</dbReference>
<dbReference type="OrthoDB" id="9776213at2"/>
<dbReference type="Pfam" id="PF00528">
    <property type="entry name" value="BPD_transp_1"/>
    <property type="match status" value="1"/>
</dbReference>
<evidence type="ECO:0000256" key="2">
    <source>
        <dbReference type="ARBA" id="ARBA00022448"/>
    </source>
</evidence>
<evidence type="ECO:0000256" key="7">
    <source>
        <dbReference type="ARBA" id="ARBA00022989"/>
    </source>
</evidence>
<evidence type="ECO:0000256" key="3">
    <source>
        <dbReference type="ARBA" id="ARBA00022475"/>
    </source>
</evidence>
<feature type="transmembrane region" description="Helical" evidence="10">
    <location>
        <begin position="148"/>
        <end position="168"/>
    </location>
</feature>
<evidence type="ECO:0000256" key="6">
    <source>
        <dbReference type="ARBA" id="ARBA00022927"/>
    </source>
</evidence>
<dbReference type="GO" id="GO:0055085">
    <property type="term" value="P:transmembrane transport"/>
    <property type="evidence" value="ECO:0007669"/>
    <property type="project" value="InterPro"/>
</dbReference>
<feature type="transmembrane region" description="Helical" evidence="10">
    <location>
        <begin position="113"/>
        <end position="136"/>
    </location>
</feature>
<evidence type="ECO:0000256" key="4">
    <source>
        <dbReference type="ARBA" id="ARBA00022692"/>
    </source>
</evidence>
<dbReference type="InterPro" id="IPR050366">
    <property type="entry name" value="BP-dependent_transpt_permease"/>
</dbReference>
<feature type="domain" description="ABC transmembrane type-1" evidence="12">
    <location>
        <begin position="109"/>
        <end position="313"/>
    </location>
</feature>
<evidence type="ECO:0000256" key="1">
    <source>
        <dbReference type="ARBA" id="ARBA00004651"/>
    </source>
</evidence>
<feature type="transmembrane region" description="Helical" evidence="10">
    <location>
        <begin position="293"/>
        <end position="313"/>
    </location>
</feature>
<reference evidence="13 14" key="1">
    <citation type="submission" date="2016-05" db="EMBL/GenBank/DDBJ databases">
        <authorList>
            <person name="Lavstsen T."/>
            <person name="Jespersen J.S."/>
        </authorList>
    </citation>
    <scope>NUCLEOTIDE SEQUENCE [LARGE SCALE GENOMIC DNA]</scope>
    <source>
        <strain evidence="13 14">B7-9</strain>
    </source>
</reference>
<dbReference type="SUPFAM" id="SSF161098">
    <property type="entry name" value="MetI-like"/>
    <property type="match status" value="1"/>
</dbReference>
<dbReference type="GO" id="GO:0015833">
    <property type="term" value="P:peptide transport"/>
    <property type="evidence" value="ECO:0007669"/>
    <property type="project" value="UniProtKB-KW"/>
</dbReference>
<feature type="transmembrane region" description="Helical" evidence="10">
    <location>
        <begin position="234"/>
        <end position="259"/>
    </location>
</feature>
<feature type="region of interest" description="Disordered" evidence="11">
    <location>
        <begin position="73"/>
        <end position="93"/>
    </location>
</feature>
<dbReference type="InterPro" id="IPR000515">
    <property type="entry name" value="MetI-like"/>
</dbReference>
<sequence length="327" mass="35397">MATTARSASALEELNLTATKPRSLWGDAWRRLRRNKAAMLGITVVLLYVLVALAAPWLAPKNPVAQTSNNSLRPPIWVTDNPNRQPNPEHLLGTDTNGRDILSRLIFATRVSLIVGVVPQLIIVVIGVGVGLVAGFRGGWVDNLLMRLTEIVASFPDLLFIITLTVAFRETLFGKAFNGLLLIFTALAVVGWTSLARLVRGQVLSLKEKEFVEAARALGIPTSRILVRHILPNTLAPIIVAVSFSIPSLILAEAILTFLGVGMRPSVDPANPLPTSLGQMMTDGFNNLSSGPWMLLFPVLMLSTLVISFTFLGDGLRDALDPRDAGR</sequence>
<dbReference type="CDD" id="cd06261">
    <property type="entry name" value="TM_PBP2"/>
    <property type="match status" value="1"/>
</dbReference>
<dbReference type="RefSeq" id="WP_097651409.1">
    <property type="nucleotide sequence ID" value="NZ_LYXE01000062.1"/>
</dbReference>
<proteinExistence type="inferred from homology"/>
<evidence type="ECO:0000256" key="11">
    <source>
        <dbReference type="SAM" id="MobiDB-lite"/>
    </source>
</evidence>
<accession>A0A2H3L9L3</accession>
<keyword evidence="14" id="KW-1185">Reference proteome</keyword>
<dbReference type="PANTHER" id="PTHR43386:SF24">
    <property type="entry name" value="OLIGOPEPTIDE TRANSPORT SYSTEM PERMEASE PROTEIN AMID"/>
    <property type="match status" value="1"/>
</dbReference>
<comment type="similarity">
    <text evidence="9">Belongs to the binding-protein-dependent transport system permease family. OppBC subfamily.</text>
</comment>
<comment type="caution">
    <text evidence="13">The sequence shown here is derived from an EMBL/GenBank/DDBJ whole genome shotgun (WGS) entry which is preliminary data.</text>
</comment>
<keyword evidence="3" id="KW-1003">Cell membrane</keyword>
<keyword evidence="8 10" id="KW-0472">Membrane</keyword>
<dbReference type="Proteomes" id="UP000220922">
    <property type="component" value="Unassembled WGS sequence"/>
</dbReference>
<dbReference type="EMBL" id="LYXE01000062">
    <property type="protein sequence ID" value="PDW00026.1"/>
    <property type="molecule type" value="Genomic_DNA"/>
</dbReference>
<gene>
    <name evidence="13" type="ORF">A9Q02_11375</name>
</gene>
<feature type="transmembrane region" description="Helical" evidence="10">
    <location>
        <begin position="180"/>
        <end position="199"/>
    </location>
</feature>
<keyword evidence="5" id="KW-0571">Peptide transport</keyword>
<protein>
    <submittedName>
        <fullName evidence="13">ABC transporter permease</fullName>
    </submittedName>
</protein>
<dbReference type="GO" id="GO:0015031">
    <property type="term" value="P:protein transport"/>
    <property type="evidence" value="ECO:0007669"/>
    <property type="project" value="UniProtKB-KW"/>
</dbReference>
<keyword evidence="2 10" id="KW-0813">Transport</keyword>
<dbReference type="Gene3D" id="1.10.3720.10">
    <property type="entry name" value="MetI-like"/>
    <property type="match status" value="1"/>
</dbReference>
<evidence type="ECO:0000256" key="9">
    <source>
        <dbReference type="ARBA" id="ARBA00024202"/>
    </source>
</evidence>
<comment type="subcellular location">
    <subcellularLocation>
        <location evidence="1 10">Cell membrane</location>
        <topology evidence="1 10">Multi-pass membrane protein</topology>
    </subcellularLocation>
</comment>
<feature type="transmembrane region" description="Helical" evidence="10">
    <location>
        <begin position="37"/>
        <end position="59"/>
    </location>
</feature>
<keyword evidence="7 10" id="KW-1133">Transmembrane helix</keyword>
<dbReference type="GO" id="GO:0005886">
    <property type="term" value="C:plasma membrane"/>
    <property type="evidence" value="ECO:0007669"/>
    <property type="project" value="UniProtKB-SubCell"/>
</dbReference>
<evidence type="ECO:0000256" key="5">
    <source>
        <dbReference type="ARBA" id="ARBA00022856"/>
    </source>
</evidence>
<evidence type="ECO:0000259" key="12">
    <source>
        <dbReference type="PROSITE" id="PS50928"/>
    </source>
</evidence>
<evidence type="ECO:0000313" key="13">
    <source>
        <dbReference type="EMBL" id="PDW00026.1"/>
    </source>
</evidence>